<organism evidence="5 6">
    <name type="scientific">Lottiidibacillus patelloidae</name>
    <dbReference type="NCBI Taxonomy" id="2670334"/>
    <lineage>
        <taxon>Bacteria</taxon>
        <taxon>Bacillati</taxon>
        <taxon>Bacillota</taxon>
        <taxon>Bacilli</taxon>
        <taxon>Bacillales</taxon>
        <taxon>Bacillaceae</taxon>
        <taxon>Lottiidibacillus</taxon>
    </lineage>
</organism>
<dbReference type="Gene3D" id="3.10.180.10">
    <property type="entry name" value="2,3-Dihydroxybiphenyl 1,2-Dioxygenase, domain 1"/>
    <property type="match status" value="1"/>
</dbReference>
<protein>
    <recommendedName>
        <fullName evidence="2">Bleomycin resistance protein</fullName>
    </recommendedName>
</protein>
<dbReference type="InterPro" id="IPR029068">
    <property type="entry name" value="Glyas_Bleomycin-R_OHBP_Dase"/>
</dbReference>
<evidence type="ECO:0000256" key="1">
    <source>
        <dbReference type="ARBA" id="ARBA00011051"/>
    </source>
</evidence>
<accession>A0A263BWV4</accession>
<dbReference type="AlphaFoldDB" id="A0A263BWV4"/>
<dbReference type="InterPro" id="IPR037523">
    <property type="entry name" value="VOC_core"/>
</dbReference>
<comment type="caution">
    <text evidence="5">The sequence shown here is derived from an EMBL/GenBank/DDBJ whole genome shotgun (WGS) entry which is preliminary data.</text>
</comment>
<keyword evidence="5" id="KW-0560">Oxidoreductase</keyword>
<reference evidence="5 6" key="2">
    <citation type="submission" date="2017-09" db="EMBL/GenBank/DDBJ databases">
        <title>Bacillus patelloidae sp. nov., isolated from the intestinal tract of a marine limpet.</title>
        <authorList>
            <person name="Liu R."/>
            <person name="Dong C."/>
            <person name="Shao Z."/>
        </authorList>
    </citation>
    <scope>NUCLEOTIDE SEQUENCE [LARGE SCALE GENOMIC DNA]</scope>
    <source>
        <strain evidence="5 6">SA5d-4</strain>
    </source>
</reference>
<dbReference type="SUPFAM" id="SSF54593">
    <property type="entry name" value="Glyoxalase/Bleomycin resistance protein/Dihydroxybiphenyl dioxygenase"/>
    <property type="match status" value="1"/>
</dbReference>
<dbReference type="RefSeq" id="WP_094920750.1">
    <property type="nucleotide sequence ID" value="NZ_NPIA01000001.1"/>
</dbReference>
<keyword evidence="3" id="KW-0046">Antibiotic resistance</keyword>
<gene>
    <name evidence="5" type="ORF">CIB95_01225</name>
</gene>
<evidence type="ECO:0000313" key="6">
    <source>
        <dbReference type="Proteomes" id="UP000217083"/>
    </source>
</evidence>
<dbReference type="PROSITE" id="PS51819">
    <property type="entry name" value="VOC"/>
    <property type="match status" value="1"/>
</dbReference>
<feature type="domain" description="VOC" evidence="4">
    <location>
        <begin position="7"/>
        <end position="124"/>
    </location>
</feature>
<dbReference type="GO" id="GO:0051213">
    <property type="term" value="F:dioxygenase activity"/>
    <property type="evidence" value="ECO:0007669"/>
    <property type="project" value="UniProtKB-KW"/>
</dbReference>
<evidence type="ECO:0000256" key="3">
    <source>
        <dbReference type="ARBA" id="ARBA00023251"/>
    </source>
</evidence>
<keyword evidence="6" id="KW-1185">Reference proteome</keyword>
<keyword evidence="5" id="KW-0223">Dioxygenase</keyword>
<name>A0A263BWV4_9BACI</name>
<evidence type="ECO:0000256" key="2">
    <source>
        <dbReference type="ARBA" id="ARBA00021572"/>
    </source>
</evidence>
<evidence type="ECO:0000259" key="4">
    <source>
        <dbReference type="PROSITE" id="PS51819"/>
    </source>
</evidence>
<proteinExistence type="inferred from homology"/>
<dbReference type="Proteomes" id="UP000217083">
    <property type="component" value="Unassembled WGS sequence"/>
</dbReference>
<evidence type="ECO:0000313" key="5">
    <source>
        <dbReference type="EMBL" id="OZM58223.1"/>
    </source>
</evidence>
<sequence>MKPYGYSLKSVTPIFRIFDVEKAIAFYTGYLSFQVDWQHQFEENFPIYMQVSLNGCILHFSEHHGDCSPGAAIRVEIVGIEALYEELSTKQYKYAKPAIEVTPWNTKEMQVTDPFGNKINFYENM</sequence>
<dbReference type="CDD" id="cd08349">
    <property type="entry name" value="BLMA_like"/>
    <property type="match status" value="1"/>
</dbReference>
<dbReference type="EMBL" id="NPIA01000001">
    <property type="protein sequence ID" value="OZM58223.1"/>
    <property type="molecule type" value="Genomic_DNA"/>
</dbReference>
<reference evidence="6" key="1">
    <citation type="submission" date="2017-08" db="EMBL/GenBank/DDBJ databases">
        <authorList>
            <person name="Huang Z."/>
        </authorList>
    </citation>
    <scope>NUCLEOTIDE SEQUENCE [LARGE SCALE GENOMIC DNA]</scope>
    <source>
        <strain evidence="6">SA5d-4</strain>
    </source>
</reference>
<dbReference type="GO" id="GO:0046677">
    <property type="term" value="P:response to antibiotic"/>
    <property type="evidence" value="ECO:0007669"/>
    <property type="project" value="UniProtKB-KW"/>
</dbReference>
<dbReference type="Pfam" id="PF19581">
    <property type="entry name" value="Glyoxalase_7"/>
    <property type="match status" value="1"/>
</dbReference>
<comment type="similarity">
    <text evidence="1">Belongs to the bleomycin resistance protein family.</text>
</comment>
<dbReference type="InterPro" id="IPR000335">
    <property type="entry name" value="Bleomycin-R"/>
</dbReference>